<evidence type="ECO:0000313" key="6">
    <source>
        <dbReference type="Proteomes" id="UP000228528"/>
    </source>
</evidence>
<dbReference type="InterPro" id="IPR051011">
    <property type="entry name" value="Metal_resp_trans_reg"/>
</dbReference>
<dbReference type="PROSITE" id="PS50987">
    <property type="entry name" value="HTH_ARSR_2"/>
    <property type="match status" value="1"/>
</dbReference>
<gene>
    <name evidence="5" type="ORF">COU30_05480</name>
</gene>
<dbReference type="EMBL" id="PFBW01000227">
    <property type="protein sequence ID" value="PIR76884.1"/>
    <property type="molecule type" value="Genomic_DNA"/>
</dbReference>
<dbReference type="Proteomes" id="UP000228528">
    <property type="component" value="Unassembled WGS sequence"/>
</dbReference>
<accession>A0A2M6NZJ8</accession>
<dbReference type="PRINTS" id="PR00778">
    <property type="entry name" value="HTHARSR"/>
</dbReference>
<evidence type="ECO:0000313" key="5">
    <source>
        <dbReference type="EMBL" id="PIR76884.1"/>
    </source>
</evidence>
<keyword evidence="3" id="KW-0804">Transcription</keyword>
<dbReference type="GO" id="GO:0003677">
    <property type="term" value="F:DNA binding"/>
    <property type="evidence" value="ECO:0007669"/>
    <property type="project" value="UniProtKB-KW"/>
</dbReference>
<dbReference type="NCBIfam" id="NF033788">
    <property type="entry name" value="HTH_metalloreg"/>
    <property type="match status" value="1"/>
</dbReference>
<name>A0A2M6NZJ8_9BACT</name>
<reference evidence="6" key="1">
    <citation type="submission" date="2017-09" db="EMBL/GenBank/DDBJ databases">
        <title>Depth-based differentiation of microbial function through sediment-hosted aquifers and enrichment of novel symbionts in the deep terrestrial subsurface.</title>
        <authorList>
            <person name="Probst A.J."/>
            <person name="Ladd B."/>
            <person name="Jarett J.K."/>
            <person name="Geller-Mcgrath D.E."/>
            <person name="Sieber C.M.K."/>
            <person name="Emerson J.B."/>
            <person name="Anantharaman K."/>
            <person name="Thomas B.C."/>
            <person name="Malmstrom R."/>
            <person name="Stieglmeier M."/>
            <person name="Klingl A."/>
            <person name="Woyke T."/>
            <person name="Ryan C.M."/>
            <person name="Banfield J.F."/>
        </authorList>
    </citation>
    <scope>NUCLEOTIDE SEQUENCE [LARGE SCALE GENOMIC DNA]</scope>
</reference>
<sequence length="110" mass="12618">MLDEKEIKEKQKILSETDKSMAAAFKVLSDVNRYRIFRILVDQSKISISNIAKILEISVPLASQHIKILTQANLIEKERDGKKVFLKLEYNNPFVLAFVKTIQLALTLDN</sequence>
<protein>
    <recommendedName>
        <fullName evidence="4">HTH arsR-type domain-containing protein</fullName>
    </recommendedName>
</protein>
<dbReference type="SMART" id="SM00418">
    <property type="entry name" value="HTH_ARSR"/>
    <property type="match status" value="1"/>
</dbReference>
<evidence type="ECO:0000259" key="4">
    <source>
        <dbReference type="PROSITE" id="PS50987"/>
    </source>
</evidence>
<dbReference type="AlphaFoldDB" id="A0A2M6NZJ8"/>
<dbReference type="InterPro" id="IPR036390">
    <property type="entry name" value="WH_DNA-bd_sf"/>
</dbReference>
<dbReference type="PANTHER" id="PTHR43132:SF2">
    <property type="entry name" value="ARSENICAL RESISTANCE OPERON REPRESSOR ARSR-RELATED"/>
    <property type="match status" value="1"/>
</dbReference>
<dbReference type="PANTHER" id="PTHR43132">
    <property type="entry name" value="ARSENICAL RESISTANCE OPERON REPRESSOR ARSR-RELATED"/>
    <property type="match status" value="1"/>
</dbReference>
<keyword evidence="1" id="KW-0805">Transcription regulation</keyword>
<organism evidence="5 6">
    <name type="scientific">Candidatus Magasanikbacteria bacterium CG10_big_fil_rev_8_21_14_0_10_38_6</name>
    <dbReference type="NCBI Taxonomy" id="1974647"/>
    <lineage>
        <taxon>Bacteria</taxon>
        <taxon>Candidatus Magasanikiibacteriota</taxon>
    </lineage>
</organism>
<dbReference type="InterPro" id="IPR001845">
    <property type="entry name" value="HTH_ArsR_DNA-bd_dom"/>
</dbReference>
<keyword evidence="2" id="KW-0238">DNA-binding</keyword>
<evidence type="ECO:0000256" key="1">
    <source>
        <dbReference type="ARBA" id="ARBA00023015"/>
    </source>
</evidence>
<dbReference type="SUPFAM" id="SSF46785">
    <property type="entry name" value="Winged helix' DNA-binding domain"/>
    <property type="match status" value="1"/>
</dbReference>
<dbReference type="Pfam" id="PF12840">
    <property type="entry name" value="HTH_20"/>
    <property type="match status" value="1"/>
</dbReference>
<proteinExistence type="predicted"/>
<comment type="caution">
    <text evidence="5">The sequence shown here is derived from an EMBL/GenBank/DDBJ whole genome shotgun (WGS) entry which is preliminary data.</text>
</comment>
<dbReference type="Gene3D" id="1.10.10.10">
    <property type="entry name" value="Winged helix-like DNA-binding domain superfamily/Winged helix DNA-binding domain"/>
    <property type="match status" value="1"/>
</dbReference>
<evidence type="ECO:0000256" key="2">
    <source>
        <dbReference type="ARBA" id="ARBA00023125"/>
    </source>
</evidence>
<dbReference type="GO" id="GO:0003700">
    <property type="term" value="F:DNA-binding transcription factor activity"/>
    <property type="evidence" value="ECO:0007669"/>
    <property type="project" value="InterPro"/>
</dbReference>
<dbReference type="InterPro" id="IPR036388">
    <property type="entry name" value="WH-like_DNA-bd_sf"/>
</dbReference>
<evidence type="ECO:0000256" key="3">
    <source>
        <dbReference type="ARBA" id="ARBA00023163"/>
    </source>
</evidence>
<dbReference type="CDD" id="cd00090">
    <property type="entry name" value="HTH_ARSR"/>
    <property type="match status" value="1"/>
</dbReference>
<dbReference type="InterPro" id="IPR011991">
    <property type="entry name" value="ArsR-like_HTH"/>
</dbReference>
<feature type="domain" description="HTH arsR-type" evidence="4">
    <location>
        <begin position="13"/>
        <end position="110"/>
    </location>
</feature>